<dbReference type="OrthoDB" id="307812at2157"/>
<proteinExistence type="predicted"/>
<evidence type="ECO:0000256" key="1">
    <source>
        <dbReference type="SAM" id="MobiDB-lite"/>
    </source>
</evidence>
<dbReference type="AlphaFoldDB" id="A0A0M9ALB7"/>
<feature type="region of interest" description="Disordered" evidence="1">
    <location>
        <begin position="92"/>
        <end position="114"/>
    </location>
</feature>
<evidence type="ECO:0000313" key="4">
    <source>
        <dbReference type="Proteomes" id="UP000037729"/>
    </source>
</evidence>
<dbReference type="EMBL" id="LIUF01000001">
    <property type="protein sequence ID" value="KOX94379.1"/>
    <property type="molecule type" value="Genomic_DNA"/>
</dbReference>
<feature type="transmembrane region" description="Helical" evidence="2">
    <location>
        <begin position="66"/>
        <end position="86"/>
    </location>
</feature>
<evidence type="ECO:0000256" key="2">
    <source>
        <dbReference type="SAM" id="Phobius"/>
    </source>
</evidence>
<keyword evidence="2" id="KW-0812">Transmembrane</keyword>
<accession>A0A0M9ALB7</accession>
<gene>
    <name evidence="3" type="ORF">AMS69_00515</name>
</gene>
<organism evidence="3 4">
    <name type="scientific">Haloarcula rubripromontorii</name>
    <dbReference type="NCBI Taxonomy" id="1705562"/>
    <lineage>
        <taxon>Archaea</taxon>
        <taxon>Methanobacteriati</taxon>
        <taxon>Methanobacteriota</taxon>
        <taxon>Stenosarchaea group</taxon>
        <taxon>Halobacteria</taxon>
        <taxon>Halobacteriales</taxon>
        <taxon>Haloarculaceae</taxon>
        <taxon>Haloarcula</taxon>
    </lineage>
</organism>
<keyword evidence="2" id="KW-1133">Transmembrane helix</keyword>
<dbReference type="PATRIC" id="fig|1705562.3.peg.1038"/>
<feature type="transmembrane region" description="Helical" evidence="2">
    <location>
        <begin position="34"/>
        <end position="54"/>
    </location>
</feature>
<sequence>MSDTESRDGQGGTARATIDVSVDRPAPGRRFVRYTLLGLAALAGAVFVVTFPSVLPNVGSGTTRQLQLVASVSAAAVGLFGLYTVVRTQESTLPPVRGRQPREPYHDDSGDEPTELLDELLEPKATQADSGALVGDDIDELLAKIDGRVDPYNGLEASYASEIRNRLREAARQVLVETTELSAEAAAREVRAGSWTDDRRALAFLGGPDAPDPPIEMQLRDWASGSGFDRKVEAAAAEIRQLQRGEQS</sequence>
<reference evidence="3 4" key="1">
    <citation type="submission" date="2015-08" db="EMBL/GenBank/DDBJ databases">
        <title>Genomes of Isolates from Cabo Rojo, PR.</title>
        <authorList>
            <person name="Sanchez-Nieves R.L."/>
            <person name="Montalvo-Rodriguez R."/>
        </authorList>
    </citation>
    <scope>NUCLEOTIDE SEQUENCE [LARGE SCALE GENOMIC DNA]</scope>
    <source>
        <strain evidence="3 4">SL3</strain>
    </source>
</reference>
<dbReference type="Pfam" id="PF23933">
    <property type="entry name" value="DUF7269"/>
    <property type="match status" value="1"/>
</dbReference>
<keyword evidence="4" id="KW-1185">Reference proteome</keyword>
<protein>
    <submittedName>
        <fullName evidence="3">Uncharacterized protein</fullName>
    </submittedName>
</protein>
<name>A0A0M9ALB7_9EURY</name>
<dbReference type="RefSeq" id="WP_053966155.1">
    <property type="nucleotide sequence ID" value="NZ_JAWJXX010000009.1"/>
</dbReference>
<comment type="caution">
    <text evidence="3">The sequence shown here is derived from an EMBL/GenBank/DDBJ whole genome shotgun (WGS) entry which is preliminary data.</text>
</comment>
<dbReference type="STRING" id="1705562.AMS69_00515"/>
<keyword evidence="2" id="KW-0472">Membrane</keyword>
<dbReference type="Proteomes" id="UP000037729">
    <property type="component" value="Unassembled WGS sequence"/>
</dbReference>
<dbReference type="InterPro" id="IPR055693">
    <property type="entry name" value="DUF7269"/>
</dbReference>
<evidence type="ECO:0000313" key="3">
    <source>
        <dbReference type="EMBL" id="KOX94379.1"/>
    </source>
</evidence>